<name>A0A9W9SKF6_9EURO</name>
<evidence type="ECO:0000313" key="3">
    <source>
        <dbReference type="Proteomes" id="UP001147747"/>
    </source>
</evidence>
<dbReference type="GeneID" id="81376326"/>
<feature type="compositionally biased region" description="Polar residues" evidence="1">
    <location>
        <begin position="40"/>
        <end position="53"/>
    </location>
</feature>
<dbReference type="OrthoDB" id="4275742at2759"/>
<dbReference type="EMBL" id="JAPZBU010000011">
    <property type="protein sequence ID" value="KAJ5379590.1"/>
    <property type="molecule type" value="Genomic_DNA"/>
</dbReference>
<organism evidence="2 3">
    <name type="scientific">Penicillium cosmopolitanum</name>
    <dbReference type="NCBI Taxonomy" id="1131564"/>
    <lineage>
        <taxon>Eukaryota</taxon>
        <taxon>Fungi</taxon>
        <taxon>Dikarya</taxon>
        <taxon>Ascomycota</taxon>
        <taxon>Pezizomycotina</taxon>
        <taxon>Eurotiomycetes</taxon>
        <taxon>Eurotiomycetidae</taxon>
        <taxon>Eurotiales</taxon>
        <taxon>Aspergillaceae</taxon>
        <taxon>Penicillium</taxon>
    </lineage>
</organism>
<dbReference type="Proteomes" id="UP001147747">
    <property type="component" value="Unassembled WGS sequence"/>
</dbReference>
<proteinExistence type="predicted"/>
<reference evidence="2" key="2">
    <citation type="journal article" date="2023" name="IMA Fungus">
        <title>Comparative genomic study of the Penicillium genus elucidates a diverse pangenome and 15 lateral gene transfer events.</title>
        <authorList>
            <person name="Petersen C."/>
            <person name="Sorensen T."/>
            <person name="Nielsen M.R."/>
            <person name="Sondergaard T.E."/>
            <person name="Sorensen J.L."/>
            <person name="Fitzpatrick D.A."/>
            <person name="Frisvad J.C."/>
            <person name="Nielsen K.L."/>
        </authorList>
    </citation>
    <scope>NUCLEOTIDE SEQUENCE</scope>
    <source>
        <strain evidence="2">IBT 29677</strain>
    </source>
</reference>
<gene>
    <name evidence="2" type="ORF">N7509_012709</name>
</gene>
<keyword evidence="3" id="KW-1185">Reference proteome</keyword>
<dbReference type="RefSeq" id="XP_056483376.1">
    <property type="nucleotide sequence ID" value="XM_056637346.1"/>
</dbReference>
<accession>A0A9W9SKF6</accession>
<dbReference type="AlphaFoldDB" id="A0A9W9SKF6"/>
<comment type="caution">
    <text evidence="2">The sequence shown here is derived from an EMBL/GenBank/DDBJ whole genome shotgun (WGS) entry which is preliminary data.</text>
</comment>
<sequence>MARQGGEASGYRCSKLWRECRKLRDDLEGETRPSDHTDSSKSLGVSSTNTSTEHVPARPLAENPGGKRKRRVCFELTERKQSPESIEFGVNDQAQSISSRA</sequence>
<evidence type="ECO:0000313" key="2">
    <source>
        <dbReference type="EMBL" id="KAJ5379590.1"/>
    </source>
</evidence>
<evidence type="ECO:0000256" key="1">
    <source>
        <dbReference type="SAM" id="MobiDB-lite"/>
    </source>
</evidence>
<feature type="region of interest" description="Disordered" evidence="1">
    <location>
        <begin position="25"/>
        <end position="72"/>
    </location>
</feature>
<protein>
    <submittedName>
        <fullName evidence="2">Uncharacterized protein</fullName>
    </submittedName>
</protein>
<feature type="compositionally biased region" description="Basic and acidic residues" evidence="1">
    <location>
        <begin position="25"/>
        <end position="39"/>
    </location>
</feature>
<reference evidence="2" key="1">
    <citation type="submission" date="2022-12" db="EMBL/GenBank/DDBJ databases">
        <authorList>
            <person name="Petersen C."/>
        </authorList>
    </citation>
    <scope>NUCLEOTIDE SEQUENCE</scope>
    <source>
        <strain evidence="2">IBT 29677</strain>
    </source>
</reference>